<protein>
    <recommendedName>
        <fullName evidence="12">SSD domain-containing protein</fullName>
    </recommendedName>
</protein>
<gene>
    <name evidence="10" type="ORF">SOIL9_54910</name>
</gene>
<feature type="transmembrane region" description="Helical" evidence="9">
    <location>
        <begin position="936"/>
        <end position="959"/>
    </location>
</feature>
<dbReference type="PANTHER" id="PTHR32063">
    <property type="match status" value="1"/>
</dbReference>
<dbReference type="GO" id="GO:0009636">
    <property type="term" value="P:response to toxic substance"/>
    <property type="evidence" value="ECO:0007669"/>
    <property type="project" value="UniProtKB-ARBA"/>
</dbReference>
<accession>A0A6P2CTJ4</accession>
<dbReference type="PRINTS" id="PR00702">
    <property type="entry name" value="ACRIFLAVINRP"/>
</dbReference>
<feature type="transmembrane region" description="Helical" evidence="9">
    <location>
        <begin position="341"/>
        <end position="361"/>
    </location>
</feature>
<keyword evidence="7 9" id="KW-1133">Transmembrane helix</keyword>
<comment type="similarity">
    <text evidence="2">Belongs to the resistance-nodulation-cell division (RND) (TC 2.A.6) family.</text>
</comment>
<evidence type="ECO:0000256" key="2">
    <source>
        <dbReference type="ARBA" id="ARBA00010942"/>
    </source>
</evidence>
<dbReference type="NCBIfam" id="TIGR00915">
    <property type="entry name" value="2A0602"/>
    <property type="match status" value="1"/>
</dbReference>
<dbReference type="FunFam" id="3.30.70.1430:FF:000001">
    <property type="entry name" value="Efflux pump membrane transporter"/>
    <property type="match status" value="1"/>
</dbReference>
<evidence type="ECO:0000256" key="8">
    <source>
        <dbReference type="ARBA" id="ARBA00023136"/>
    </source>
</evidence>
<evidence type="ECO:0008006" key="12">
    <source>
        <dbReference type="Google" id="ProtNLM"/>
    </source>
</evidence>
<dbReference type="SUPFAM" id="SSF82693">
    <property type="entry name" value="Multidrug efflux transporter AcrB pore domain, PN1, PN2, PC1 and PC2 subdomains"/>
    <property type="match status" value="3"/>
</dbReference>
<keyword evidence="8 9" id="KW-0472">Membrane</keyword>
<dbReference type="GO" id="GO:0015562">
    <property type="term" value="F:efflux transmembrane transporter activity"/>
    <property type="evidence" value="ECO:0007669"/>
    <property type="project" value="InterPro"/>
</dbReference>
<evidence type="ECO:0000256" key="9">
    <source>
        <dbReference type="SAM" id="Phobius"/>
    </source>
</evidence>
<dbReference type="InterPro" id="IPR001036">
    <property type="entry name" value="Acrflvin-R"/>
</dbReference>
<organism evidence="10 11">
    <name type="scientific">Gemmata massiliana</name>
    <dbReference type="NCBI Taxonomy" id="1210884"/>
    <lineage>
        <taxon>Bacteria</taxon>
        <taxon>Pseudomonadati</taxon>
        <taxon>Planctomycetota</taxon>
        <taxon>Planctomycetia</taxon>
        <taxon>Gemmatales</taxon>
        <taxon>Gemmataceae</taxon>
        <taxon>Gemmata</taxon>
    </lineage>
</organism>
<feature type="transmembrane region" description="Helical" evidence="9">
    <location>
        <begin position="439"/>
        <end position="468"/>
    </location>
</feature>
<keyword evidence="3" id="KW-0813">Transport</keyword>
<dbReference type="FunFam" id="1.20.1640.10:FF:000001">
    <property type="entry name" value="Efflux pump membrane transporter"/>
    <property type="match status" value="1"/>
</dbReference>
<evidence type="ECO:0000256" key="6">
    <source>
        <dbReference type="ARBA" id="ARBA00022692"/>
    </source>
</evidence>
<dbReference type="InterPro" id="IPR027463">
    <property type="entry name" value="AcrB_DN_DC_subdom"/>
</dbReference>
<dbReference type="GO" id="GO:0005886">
    <property type="term" value="C:plasma membrane"/>
    <property type="evidence" value="ECO:0007669"/>
    <property type="project" value="UniProtKB-SubCell"/>
</dbReference>
<evidence type="ECO:0000313" key="10">
    <source>
        <dbReference type="EMBL" id="VTR92223.1"/>
    </source>
</evidence>
<dbReference type="Gene3D" id="3.30.70.1440">
    <property type="entry name" value="Multidrug efflux transporter AcrB pore domain"/>
    <property type="match status" value="1"/>
</dbReference>
<dbReference type="GO" id="GO:0042910">
    <property type="term" value="F:xenobiotic transmembrane transporter activity"/>
    <property type="evidence" value="ECO:0007669"/>
    <property type="project" value="TreeGrafter"/>
</dbReference>
<proteinExistence type="inferred from homology"/>
<feature type="transmembrane region" description="Helical" evidence="9">
    <location>
        <begin position="908"/>
        <end position="930"/>
    </location>
</feature>
<comment type="subcellular location">
    <subcellularLocation>
        <location evidence="1">Cell inner membrane</location>
        <topology evidence="1">Multi-pass membrane protein</topology>
    </subcellularLocation>
</comment>
<dbReference type="NCBIfam" id="NF000282">
    <property type="entry name" value="RND_permease_1"/>
    <property type="match status" value="1"/>
</dbReference>
<reference evidence="10 11" key="1">
    <citation type="submission" date="2019-05" db="EMBL/GenBank/DDBJ databases">
        <authorList>
            <consortium name="Science for Life Laboratories"/>
        </authorList>
    </citation>
    <scope>NUCLEOTIDE SEQUENCE [LARGE SCALE GENOMIC DNA]</scope>
    <source>
        <strain evidence="10">Soil9</strain>
    </source>
</reference>
<evidence type="ECO:0000256" key="1">
    <source>
        <dbReference type="ARBA" id="ARBA00004429"/>
    </source>
</evidence>
<dbReference type="Gene3D" id="1.20.1640.10">
    <property type="entry name" value="Multidrug efflux transporter AcrB transmembrane domain"/>
    <property type="match status" value="2"/>
</dbReference>
<feature type="transmembrane region" description="Helical" evidence="9">
    <location>
        <begin position="882"/>
        <end position="901"/>
    </location>
</feature>
<name>A0A6P2CTJ4_9BACT</name>
<dbReference type="KEGG" id="gms:SOIL9_54910"/>
<dbReference type="Proteomes" id="UP000464178">
    <property type="component" value="Chromosome"/>
</dbReference>
<evidence type="ECO:0000256" key="4">
    <source>
        <dbReference type="ARBA" id="ARBA00022475"/>
    </source>
</evidence>
<dbReference type="Gene3D" id="3.30.2090.10">
    <property type="entry name" value="Multidrug efflux transporter AcrB TolC docking domain, DN and DC subdomains"/>
    <property type="match status" value="2"/>
</dbReference>
<sequence length="1121" mass="120182">MLSYFFIGRPVFATVLSLVVTLAGAVALVNLPMTQYPPITPPNITVSASYPGASAKVVADAVAAPIEQEVNGVENMLYMSSNSANDGSYSLSVTFKPGTNLDFAQVLVQNRVNLALPLLPDVVRQAGVTTRKRNPDMLMVINLYSPTGEYDQLHLSNYAAINIREELARVKGVGDVGLFGSLDYSMRVWVDPDRLTSMGITAGDVLTAIREQNQQVAAGQVGQSPVPDGQAFEFPIHVLGRLTAPEEFADIVIRRTADGRQVRIRDVGRVELGAKSVDTSDKLDGKPTANIGVFQLSDANALEVADRVRAKMEELKEAFPPGIEYTIANDSTPFIRESVQGVVKTLTEAVALVAVVVLLFLQSWRAAVIPLAAVPVAVVGTFAAMAALGFTLNTLTLFGLVLAIGIVVDDAIVVVEAVQHKIEHGLSPREATRRAMEEVSGPVIATGLVLVAVFVPCAFLGGITGLFFRQFAVTIAVSTALSALNSLTLSPALCAILLKPAGVRKDLPGRVLDFLFGWFFRLFNAGVGRSTSLYARCVGLTVRVTPLVLIAYLGLLGLTWWGFGKLPTGYIPNQDQGRLMCSIQLPDAASLERTQEVVDEVSRIARETPGVAHTVAVSGRSLPLGANGSNYGTMLITLDPIEQRTHPSRSANAISAGLRKAFTARLPDALVTVMAPPAVPGLGSAGGFKVMVEDRSGENDILRLQRSTERLIVEGRKDPRLAGLFTGFRADAPQLFVDVNRQQCQTMGVPVGDVFAAQQAFLGSRYVNDFNRFGRTWQVIVQAEGPFRHTVEDAKRIRVRNDQGGMVPLGAVLDIREVAGPLVITRYNMHPAAAVMGSTAPGISSGDGIVAIDQLAARVFPEGTAHEWTEINYIQIDAGKNIWNKLIFPLSVLFVFLVLAAQYESWALPLAVIPIVPLCVLSSIAGVAVAGSDINVFTQIGFVVLIGLACKNAVLIVEFARALHATGRSARDAVVEASRLRLRPIVMTSVAFILGVVPLVFATGSGAEMRRALGTAVFAGMIGVTVFGLLLTPVFFFVIEWGAEGRLGRTRWVRRIGQGGLDLVRLRPLWSLTRTVVGATRGRFRAARSTSPSTRTSVITLQPEPITTRSAVLSNHSEVVP</sequence>
<feature type="transmembrane region" description="Helical" evidence="9">
    <location>
        <begin position="474"/>
        <end position="498"/>
    </location>
</feature>
<dbReference type="SUPFAM" id="SSF82714">
    <property type="entry name" value="Multidrug efflux transporter AcrB TolC docking domain, DN and DC subdomains"/>
    <property type="match status" value="2"/>
</dbReference>
<dbReference type="Pfam" id="PF00873">
    <property type="entry name" value="ACR_tran"/>
    <property type="match status" value="1"/>
</dbReference>
<dbReference type="PANTHER" id="PTHR32063:SF11">
    <property type="entry name" value="CATION OR DRUG EFFLUX SYSTEM PROTEIN"/>
    <property type="match status" value="1"/>
</dbReference>
<dbReference type="RefSeq" id="WP_162667121.1">
    <property type="nucleotide sequence ID" value="NZ_LR593886.1"/>
</dbReference>
<feature type="transmembrane region" description="Helical" evidence="9">
    <location>
        <begin position="396"/>
        <end position="418"/>
    </location>
</feature>
<dbReference type="Gene3D" id="3.30.70.1320">
    <property type="entry name" value="Multidrug efflux transporter AcrB pore domain like"/>
    <property type="match status" value="1"/>
</dbReference>
<evidence type="ECO:0000256" key="7">
    <source>
        <dbReference type="ARBA" id="ARBA00022989"/>
    </source>
</evidence>
<dbReference type="SUPFAM" id="SSF82866">
    <property type="entry name" value="Multidrug efflux transporter AcrB transmembrane domain"/>
    <property type="match status" value="2"/>
</dbReference>
<dbReference type="InterPro" id="IPR004764">
    <property type="entry name" value="MdtF-like"/>
</dbReference>
<keyword evidence="4" id="KW-1003">Cell membrane</keyword>
<feature type="transmembrane region" description="Helical" evidence="9">
    <location>
        <begin position="368"/>
        <end position="390"/>
    </location>
</feature>
<evidence type="ECO:0000256" key="3">
    <source>
        <dbReference type="ARBA" id="ARBA00022448"/>
    </source>
</evidence>
<keyword evidence="11" id="KW-1185">Reference proteome</keyword>
<feature type="transmembrane region" description="Helical" evidence="9">
    <location>
        <begin position="544"/>
        <end position="563"/>
    </location>
</feature>
<evidence type="ECO:0000256" key="5">
    <source>
        <dbReference type="ARBA" id="ARBA00022519"/>
    </source>
</evidence>
<keyword evidence="5" id="KW-0997">Cell inner membrane</keyword>
<dbReference type="EMBL" id="LR593886">
    <property type="protein sequence ID" value="VTR92223.1"/>
    <property type="molecule type" value="Genomic_DNA"/>
</dbReference>
<evidence type="ECO:0000313" key="11">
    <source>
        <dbReference type="Proteomes" id="UP000464178"/>
    </source>
</evidence>
<feature type="transmembrane region" description="Helical" evidence="9">
    <location>
        <begin position="980"/>
        <end position="1001"/>
    </location>
</feature>
<keyword evidence="6 9" id="KW-0812">Transmembrane</keyword>
<dbReference type="Gene3D" id="3.30.70.1430">
    <property type="entry name" value="Multidrug efflux transporter AcrB pore domain"/>
    <property type="match status" value="2"/>
</dbReference>
<feature type="transmembrane region" description="Helical" evidence="9">
    <location>
        <begin position="1013"/>
        <end position="1039"/>
    </location>
</feature>
<dbReference type="AlphaFoldDB" id="A0A6P2CTJ4"/>